<proteinExistence type="predicted"/>
<dbReference type="OrthoDB" id="9179784at2"/>
<dbReference type="EMBL" id="QGHF01000001">
    <property type="protein sequence ID" value="PWL01124.1"/>
    <property type="molecule type" value="Genomic_DNA"/>
</dbReference>
<dbReference type="Gene3D" id="3.90.550.10">
    <property type="entry name" value="Spore Coat Polysaccharide Biosynthesis Protein SpsA, Chain A"/>
    <property type="match status" value="1"/>
</dbReference>
<evidence type="ECO:0000313" key="1">
    <source>
        <dbReference type="EMBL" id="PWL01124.1"/>
    </source>
</evidence>
<dbReference type="RefSeq" id="WP_109716511.1">
    <property type="nucleotide sequence ID" value="NZ_QGHF01000001.1"/>
</dbReference>
<dbReference type="Proteomes" id="UP000245981">
    <property type="component" value="Unassembled WGS sequence"/>
</dbReference>
<comment type="caution">
    <text evidence="1">The sequence shown here is derived from an EMBL/GenBank/DDBJ whole genome shotgun (WGS) entry which is preliminary data.</text>
</comment>
<name>A0A2V2BNB4_9GAMM</name>
<dbReference type="InterPro" id="IPR029044">
    <property type="entry name" value="Nucleotide-diphossugar_trans"/>
</dbReference>
<accession>A0A2V2BNB4</accession>
<sequence>MTLTHPYYILSPDYRESSGGIQVLHKLCHRINSEGGEAYMVGCQLTNPRWNTPLLDEASYARHVNENCPGIAVYPEIQSGNPLQAEVVVRYMLNHEALLNGNKMDEGVEDFIFWYSSQLIVNEINVDFLTLVGPDKELFFDDGREKTLNLLYLNRVPESAINFSELPDDIEIISIQNPLPLDELANKLRQAKVFYTYEWSGTCNLAAMCGAPVVAKIAKGYEKLAIGNAAIVDMGGGGVAWADDSNSLEKARSELYKVHLHIKKFDDEFIAQLNVFFEKTQRRAQEKSALRIYDEVSWLKNIHQHYNDSQISQDLISQKINFLVIVDDNAEWKGPDNKSLGLNKLLNIDVGFVNAQNEFSGKLEDYFAFPDATTFIMHDTDMLHTNMFLSALSVFNECVAEIGMFDKSYRFPSGENAPFFSPGINPDLILQMPGLMGKHFLLRNGKLLERFLEPGTIFADAELRFLSVLIRLNLTSSMIHIPLAIVCAQTNSVEVTESNLAMIKKHYHESGSKNFSVVKNNFATVKMMDEQCCVDKYTIIVYGYNNLDSLQKTILSCLETLDGIDYQFIVIHEDKTYPECDVWLNNLIEVDSARFKIHKSKNDIAISEKINLVVSECETEHFLLVSAGMIFCNNGWPRTMLKHLKRDTIAAVGGKLTLENNLIYSAGQEIIPHVGIYNQGYGEALSAQGPWMKLIVDRNVSSLNAACIFFKTRSFIMAGKLDARFQLLQSAVSHLLMCFCQHGLFNVVAHEAVMTYEGNDIAKVIHLPHQDSALIDETFFLAEGVDPFACKAYNFHDDHYRLEKNLSLYPLRLHRKGVVYLDTVNNTETQLRGDTLSRAFSSQGINGFASVSNGLTANEIASLGACYFIYNDIMAPELIKHLSLKKQKQAGFVILDATVFYDYSKHNLLNLKEIICKLDMVVVRNIEAEQFFSTMNENVINIPDDVVIESLLTEKTIHNKPRVALALHSLRESDWRFLLPVIQHYSERIDWIIYGECPAELKPNIKEYHRKVVKKDFFGTLLHLNADLALAPLERGNFNRHKGAFDVLAWQALGVPCFASDVMQYDSLTGIKVIKNKASEWKYALQKYLEQADVLKSEAMIFNQE</sequence>
<evidence type="ECO:0008006" key="3">
    <source>
        <dbReference type="Google" id="ProtNLM"/>
    </source>
</evidence>
<organism evidence="1 2">
    <name type="scientific">Pantoea allii</name>
    <dbReference type="NCBI Taxonomy" id="574096"/>
    <lineage>
        <taxon>Bacteria</taxon>
        <taxon>Pseudomonadati</taxon>
        <taxon>Pseudomonadota</taxon>
        <taxon>Gammaproteobacteria</taxon>
        <taxon>Enterobacterales</taxon>
        <taxon>Erwiniaceae</taxon>
        <taxon>Pantoea</taxon>
    </lineage>
</organism>
<dbReference type="AlphaFoldDB" id="A0A2V2BNB4"/>
<protein>
    <recommendedName>
        <fullName evidence="3">Glycosyl transferase family 2</fullName>
    </recommendedName>
</protein>
<dbReference type="CDD" id="cd00761">
    <property type="entry name" value="Glyco_tranf_GTA_type"/>
    <property type="match status" value="1"/>
</dbReference>
<dbReference type="SUPFAM" id="SSF53448">
    <property type="entry name" value="Nucleotide-diphospho-sugar transferases"/>
    <property type="match status" value="1"/>
</dbReference>
<gene>
    <name evidence="1" type="ORF">C7431_101948</name>
</gene>
<reference evidence="1 2" key="1">
    <citation type="submission" date="2018-05" db="EMBL/GenBank/DDBJ databases">
        <title>Genomic Encyclopedia of Type Strains, Phase IV (KMG-V): Genome sequencing to study the core and pangenomes of soil and plant-associated prokaryotes.</title>
        <authorList>
            <person name="Whitman W."/>
        </authorList>
    </citation>
    <scope>NUCLEOTIDE SEQUENCE [LARGE SCALE GENOMIC DNA]</scope>
    <source>
        <strain evidence="1 2">PNA 200-10</strain>
    </source>
</reference>
<evidence type="ECO:0000313" key="2">
    <source>
        <dbReference type="Proteomes" id="UP000245981"/>
    </source>
</evidence>